<dbReference type="AlphaFoldDB" id="A0A150JZF1"/>
<protein>
    <submittedName>
        <fullName evidence="2">Uncharacterized protein</fullName>
    </submittedName>
</protein>
<dbReference type="Proteomes" id="UP000075304">
    <property type="component" value="Unassembled WGS sequence"/>
</dbReference>
<evidence type="ECO:0000256" key="1">
    <source>
        <dbReference type="SAM" id="MobiDB-lite"/>
    </source>
</evidence>
<dbReference type="PATRIC" id="fig|1398.25.peg.1016"/>
<dbReference type="EMBL" id="LQYI01000122">
    <property type="protein sequence ID" value="KYC62586.1"/>
    <property type="molecule type" value="Genomic_DNA"/>
</dbReference>
<sequence length="54" mass="6235">MVPKDEALFLFPWRKETGIRRQMSVRPAYRAAAASGRASPDFQLEQSPGFKWHD</sequence>
<gene>
    <name evidence="2" type="ORF">B4099_2850</name>
</gene>
<evidence type="ECO:0000313" key="3">
    <source>
        <dbReference type="Proteomes" id="UP000075304"/>
    </source>
</evidence>
<comment type="caution">
    <text evidence="2">The sequence shown here is derived from an EMBL/GenBank/DDBJ whole genome shotgun (WGS) entry which is preliminary data.</text>
</comment>
<proteinExistence type="predicted"/>
<feature type="region of interest" description="Disordered" evidence="1">
    <location>
        <begin position="33"/>
        <end position="54"/>
    </location>
</feature>
<reference evidence="2 3" key="1">
    <citation type="submission" date="2016-01" db="EMBL/GenBank/DDBJ databases">
        <title>Genome Sequences of Twelve Sporeforming Bacillus Species Isolated from Foods.</title>
        <authorList>
            <person name="Berendsen E.M."/>
            <person name="Wells-Bennik M.H."/>
            <person name="Krawcyk A.O."/>
            <person name="De Jong A."/>
            <person name="Holsappel S."/>
            <person name="Eijlander R.T."/>
            <person name="Kuipers O.P."/>
        </authorList>
    </citation>
    <scope>NUCLEOTIDE SEQUENCE [LARGE SCALE GENOMIC DNA]</scope>
    <source>
        <strain evidence="2 3">B4099</strain>
    </source>
</reference>
<evidence type="ECO:0000313" key="2">
    <source>
        <dbReference type="EMBL" id="KYC62586.1"/>
    </source>
</evidence>
<name>A0A150JZF1_HEYCO</name>
<organism evidence="2 3">
    <name type="scientific">Heyndrickxia coagulans</name>
    <name type="common">Weizmannia coagulans</name>
    <dbReference type="NCBI Taxonomy" id="1398"/>
    <lineage>
        <taxon>Bacteria</taxon>
        <taxon>Bacillati</taxon>
        <taxon>Bacillota</taxon>
        <taxon>Bacilli</taxon>
        <taxon>Bacillales</taxon>
        <taxon>Bacillaceae</taxon>
        <taxon>Heyndrickxia</taxon>
    </lineage>
</organism>
<accession>A0A150JZF1</accession>